<feature type="transmembrane region" description="Helical" evidence="1">
    <location>
        <begin position="63"/>
        <end position="87"/>
    </location>
</feature>
<evidence type="ECO:0000259" key="2">
    <source>
        <dbReference type="Pfam" id="PF09835"/>
    </source>
</evidence>
<keyword evidence="1" id="KW-1133">Transmembrane helix</keyword>
<feature type="domain" description="DUF2062" evidence="2">
    <location>
        <begin position="42"/>
        <end position="187"/>
    </location>
</feature>
<dbReference type="EMBL" id="CP032829">
    <property type="protein sequence ID" value="AYJ85605.1"/>
    <property type="molecule type" value="Genomic_DNA"/>
</dbReference>
<dbReference type="AlphaFoldDB" id="A0A494TKF7"/>
<dbReference type="PANTHER" id="PTHR40547:SF1">
    <property type="entry name" value="SLL0298 PROTEIN"/>
    <property type="match status" value="1"/>
</dbReference>
<organism evidence="3 4">
    <name type="scientific">Sphingomonas paeninsulae</name>
    <dbReference type="NCBI Taxonomy" id="2319844"/>
    <lineage>
        <taxon>Bacteria</taxon>
        <taxon>Pseudomonadati</taxon>
        <taxon>Pseudomonadota</taxon>
        <taxon>Alphaproteobacteria</taxon>
        <taxon>Sphingomonadales</taxon>
        <taxon>Sphingomonadaceae</taxon>
        <taxon>Sphingomonas</taxon>
    </lineage>
</organism>
<sequence>MRASFGTRADDPARKSGAGVADWLRGHIPTRENIAANRWLAPFAHRLLKPDLWHFNRRSVPRAVALGLFVAPIIPVAHTVVAALLALPARANIVIALMMTLVINPLTIPPFYYAAFHVGRILLRLDKAAPGAVVLPPVHTANHWVAWVLHVTGPAALGTLVLATITSAAGYFVSGWIWRFRIARKWRHRHGRPHG</sequence>
<evidence type="ECO:0000313" key="4">
    <source>
        <dbReference type="Proteomes" id="UP000276254"/>
    </source>
</evidence>
<dbReference type="Pfam" id="PF09835">
    <property type="entry name" value="DUF2062"/>
    <property type="match status" value="1"/>
</dbReference>
<keyword evidence="1" id="KW-0812">Transmembrane</keyword>
<feature type="transmembrane region" description="Helical" evidence="1">
    <location>
        <begin position="93"/>
        <end position="116"/>
    </location>
</feature>
<keyword evidence="1" id="KW-0472">Membrane</keyword>
<reference evidence="3 4" key="1">
    <citation type="submission" date="2018-09" db="EMBL/GenBank/DDBJ databases">
        <title>Sphingomonas peninsula sp. nov., isolated from fildes peninsula, Antarctic soil.</title>
        <authorList>
            <person name="Yingchao G."/>
        </authorList>
    </citation>
    <scope>NUCLEOTIDE SEQUENCE [LARGE SCALE GENOMIC DNA]</scope>
    <source>
        <strain evidence="3 4">YZ-8</strain>
    </source>
</reference>
<evidence type="ECO:0000256" key="1">
    <source>
        <dbReference type="SAM" id="Phobius"/>
    </source>
</evidence>
<dbReference type="InterPro" id="IPR018639">
    <property type="entry name" value="DUF2062"/>
</dbReference>
<proteinExistence type="predicted"/>
<accession>A0A494TKF7</accession>
<gene>
    <name evidence="3" type="ORF">D3Y57_05990</name>
</gene>
<keyword evidence="4" id="KW-1185">Reference proteome</keyword>
<protein>
    <submittedName>
        <fullName evidence="3">DUF2062 domain-containing protein</fullName>
    </submittedName>
</protein>
<evidence type="ECO:0000313" key="3">
    <source>
        <dbReference type="EMBL" id="AYJ85605.1"/>
    </source>
</evidence>
<feature type="transmembrane region" description="Helical" evidence="1">
    <location>
        <begin position="155"/>
        <end position="178"/>
    </location>
</feature>
<dbReference type="OrthoDB" id="7390525at2"/>
<name>A0A494TKF7_SPHPE</name>
<dbReference type="PANTHER" id="PTHR40547">
    <property type="entry name" value="SLL0298 PROTEIN"/>
    <property type="match status" value="1"/>
</dbReference>
<dbReference type="KEGG" id="spha:D3Y57_05990"/>
<dbReference type="Proteomes" id="UP000276254">
    <property type="component" value="Chromosome"/>
</dbReference>